<dbReference type="PANTHER" id="PTHR40469:SF2">
    <property type="entry name" value="GALACTOSE-BINDING DOMAIN-LIKE SUPERFAMILY PROTEIN"/>
    <property type="match status" value="1"/>
</dbReference>
<evidence type="ECO:0000313" key="3">
    <source>
        <dbReference type="EMBL" id="GIG06044.1"/>
    </source>
</evidence>
<reference evidence="3 4" key="1">
    <citation type="submission" date="2021-01" db="EMBL/GenBank/DDBJ databases">
        <title>Whole genome shotgun sequence of Catellatospora coxensis NBRC 107359.</title>
        <authorList>
            <person name="Komaki H."/>
            <person name="Tamura T."/>
        </authorList>
    </citation>
    <scope>NUCLEOTIDE SEQUENCE [LARGE SCALE GENOMIC DNA]</scope>
    <source>
        <strain evidence="3 4">NBRC 107359</strain>
    </source>
</reference>
<evidence type="ECO:0000256" key="1">
    <source>
        <dbReference type="SAM" id="SignalP"/>
    </source>
</evidence>
<feature type="chain" id="PRO_5035313170" description="ThuA-like domain-containing protein" evidence="1">
    <location>
        <begin position="30"/>
        <end position="389"/>
    </location>
</feature>
<evidence type="ECO:0000313" key="4">
    <source>
        <dbReference type="Proteomes" id="UP000630887"/>
    </source>
</evidence>
<sequence>MRKRVLSLVAGLVTVLATTLFAPATPASAAPLTKVLVFSKTAGFRHSSIPNGIAAIQTLGSANGFTVTATEDANQFTAANLAQFQAVIWLSTTGDVLNATQQTAFQNYIAGGGGYVGVHAAADTEYDWPWYGGLVGAYFHSHPAIQTAQLRIEPPVNASTAHLPATWSRSDEWYNYRANPRSAVRVLMNLNEGSYTGGNMGDHPITWCQNYGGGRAWYTGLGHTEAGYTESNFTRMLLGGIQIAAGAVAADCSPGTPPPAGISLRARANNKFVTAPNGGAGALIASATAIGTAERFEMVDRGSGNIALRALVNSRYVCADNAGANPLIANRTAVGGWETFALVRNSNGSVSLRAQANGKYVVAENAGAAALIANRTAIGPWEQFDLVSP</sequence>
<gene>
    <name evidence="3" type="ORF">Cco03nite_27440</name>
</gene>
<dbReference type="RefSeq" id="WP_203692433.1">
    <property type="nucleotide sequence ID" value="NZ_BAAALC010000018.1"/>
</dbReference>
<accession>A0A8J3KVK2</accession>
<dbReference type="InterPro" id="IPR029062">
    <property type="entry name" value="Class_I_gatase-like"/>
</dbReference>
<feature type="signal peptide" evidence="1">
    <location>
        <begin position="1"/>
        <end position="29"/>
    </location>
</feature>
<dbReference type="AlphaFoldDB" id="A0A8J3KVK2"/>
<dbReference type="PANTHER" id="PTHR40469">
    <property type="entry name" value="SECRETED GLYCOSYL HYDROLASE"/>
    <property type="match status" value="1"/>
</dbReference>
<feature type="domain" description="ThuA-like" evidence="2">
    <location>
        <begin position="34"/>
        <end position="242"/>
    </location>
</feature>
<dbReference type="Gene3D" id="2.80.10.50">
    <property type="match status" value="1"/>
</dbReference>
<protein>
    <recommendedName>
        <fullName evidence="2">ThuA-like domain-containing protein</fullName>
    </recommendedName>
</protein>
<dbReference type="InterPro" id="IPR008999">
    <property type="entry name" value="Actin-crosslinking"/>
</dbReference>
<dbReference type="InterPro" id="IPR029010">
    <property type="entry name" value="ThuA-like"/>
</dbReference>
<keyword evidence="1" id="KW-0732">Signal</keyword>
<evidence type="ECO:0000259" key="2">
    <source>
        <dbReference type="Pfam" id="PF06283"/>
    </source>
</evidence>
<comment type="caution">
    <text evidence="3">The sequence shown here is derived from an EMBL/GenBank/DDBJ whole genome shotgun (WGS) entry which is preliminary data.</text>
</comment>
<name>A0A8J3KVK2_9ACTN</name>
<dbReference type="CDD" id="cd00257">
    <property type="entry name" value="beta-trefoil_FSCN-like"/>
    <property type="match status" value="1"/>
</dbReference>
<dbReference type="Proteomes" id="UP000630887">
    <property type="component" value="Unassembled WGS sequence"/>
</dbReference>
<proteinExistence type="predicted"/>
<dbReference type="SUPFAM" id="SSF50405">
    <property type="entry name" value="Actin-crosslinking proteins"/>
    <property type="match status" value="2"/>
</dbReference>
<dbReference type="Gene3D" id="3.40.50.880">
    <property type="match status" value="1"/>
</dbReference>
<dbReference type="EMBL" id="BONI01000019">
    <property type="protein sequence ID" value="GIG06044.1"/>
    <property type="molecule type" value="Genomic_DNA"/>
</dbReference>
<dbReference type="SUPFAM" id="SSF52317">
    <property type="entry name" value="Class I glutamine amidotransferase-like"/>
    <property type="match status" value="1"/>
</dbReference>
<dbReference type="Pfam" id="PF06283">
    <property type="entry name" value="ThuA"/>
    <property type="match status" value="1"/>
</dbReference>
<keyword evidence="4" id="KW-1185">Reference proteome</keyword>
<organism evidence="3 4">
    <name type="scientific">Catellatospora coxensis</name>
    <dbReference type="NCBI Taxonomy" id="310354"/>
    <lineage>
        <taxon>Bacteria</taxon>
        <taxon>Bacillati</taxon>
        <taxon>Actinomycetota</taxon>
        <taxon>Actinomycetes</taxon>
        <taxon>Micromonosporales</taxon>
        <taxon>Micromonosporaceae</taxon>
        <taxon>Catellatospora</taxon>
    </lineage>
</organism>